<sequence length="259" mass="27817">MSQPVVDIAEQPGVGLDGLPRPSEDVVVTTGNAVVVLDGATEFREGLPSGGWYATRLGERIESLLLAAPYDDLGSVLGKAIADVTEAGGLTRRHSPASTVAMLRWTDDRIDALVLADSPIVAFGRSGFEVVADTRLDELRGSGRLRTRGEVNRLRNSEGGFWVAEADPGAANRALRRSWAREEIEAVVLATDGVAVGVDDYRVLEWPSVLSIARERGAAGVLDAVRAAELGDPGRIRWPRAKRHDDQALALIDFTRCRG</sequence>
<dbReference type="STRING" id="530584.SAMN05421630_103284"/>
<dbReference type="EMBL" id="FMZE01000003">
    <property type="protein sequence ID" value="SDC70768.1"/>
    <property type="molecule type" value="Genomic_DNA"/>
</dbReference>
<organism evidence="1 2">
    <name type="scientific">Prauserella marina</name>
    <dbReference type="NCBI Taxonomy" id="530584"/>
    <lineage>
        <taxon>Bacteria</taxon>
        <taxon>Bacillati</taxon>
        <taxon>Actinomycetota</taxon>
        <taxon>Actinomycetes</taxon>
        <taxon>Pseudonocardiales</taxon>
        <taxon>Pseudonocardiaceae</taxon>
        <taxon>Prauserella</taxon>
    </lineage>
</organism>
<proteinExistence type="predicted"/>
<dbReference type="RefSeq" id="WP_091801617.1">
    <property type="nucleotide sequence ID" value="NZ_CP016353.1"/>
</dbReference>
<evidence type="ECO:0000313" key="1">
    <source>
        <dbReference type="EMBL" id="SDC70768.1"/>
    </source>
</evidence>
<reference evidence="1 2" key="1">
    <citation type="submission" date="2016-10" db="EMBL/GenBank/DDBJ databases">
        <authorList>
            <person name="de Groot N.N."/>
        </authorList>
    </citation>
    <scope>NUCLEOTIDE SEQUENCE [LARGE SCALE GENOMIC DNA]</scope>
    <source>
        <strain evidence="1 2">CGMCC 4.5506</strain>
    </source>
</reference>
<name>A0A222VJ16_9PSEU</name>
<dbReference type="Proteomes" id="UP000199494">
    <property type="component" value="Unassembled WGS sequence"/>
</dbReference>
<evidence type="ECO:0000313" key="2">
    <source>
        <dbReference type="Proteomes" id="UP000199494"/>
    </source>
</evidence>
<keyword evidence="2" id="KW-1185">Reference proteome</keyword>
<gene>
    <name evidence="1" type="ORF">SAMN05421630_103284</name>
</gene>
<dbReference type="KEGG" id="pmad:BAY61_01650"/>
<dbReference type="OrthoDB" id="3190646at2"/>
<dbReference type="AlphaFoldDB" id="A0A222VJ16"/>
<protein>
    <submittedName>
        <fullName evidence="1">Uncharacterized protein</fullName>
    </submittedName>
</protein>
<accession>A0A222VJ16</accession>